<keyword evidence="1" id="KW-1133">Transmembrane helix</keyword>
<dbReference type="AlphaFoldDB" id="A0A2U1DBP1"/>
<name>A0A2U1DBP1_9LACO</name>
<proteinExistence type="predicted"/>
<evidence type="ECO:0000313" key="3">
    <source>
        <dbReference type="Proteomes" id="UP000245433"/>
    </source>
</evidence>
<dbReference type="Proteomes" id="UP000245433">
    <property type="component" value="Unassembled WGS sequence"/>
</dbReference>
<keyword evidence="1" id="KW-0812">Transmembrane</keyword>
<keyword evidence="1" id="KW-0472">Membrane</keyword>
<gene>
    <name evidence="2" type="ORF">C7384_10328</name>
</gene>
<comment type="caution">
    <text evidence="2">The sequence shown here is derived from an EMBL/GenBank/DDBJ whole genome shotgun (WGS) entry which is preliminary data.</text>
</comment>
<feature type="transmembrane region" description="Helical" evidence="1">
    <location>
        <begin position="12"/>
        <end position="31"/>
    </location>
</feature>
<dbReference type="Pfam" id="PF12459">
    <property type="entry name" value="DltX"/>
    <property type="match status" value="1"/>
</dbReference>
<dbReference type="InterPro" id="IPR021008">
    <property type="entry name" value="DltX"/>
</dbReference>
<evidence type="ECO:0000256" key="1">
    <source>
        <dbReference type="SAM" id="Phobius"/>
    </source>
</evidence>
<protein>
    <submittedName>
        <fullName evidence="2">D-Ala-teichoic acid biosynthesis protein</fullName>
    </submittedName>
</protein>
<keyword evidence="3" id="KW-1185">Reference proteome</keyword>
<reference evidence="2 3" key="1">
    <citation type="submission" date="2018-04" db="EMBL/GenBank/DDBJ databases">
        <title>Genomic Encyclopedia of Type Strains, Phase IV (KMG-IV): sequencing the most valuable type-strain genomes for metagenomic binning, comparative biology and taxonomic classification.</title>
        <authorList>
            <person name="Goeker M."/>
        </authorList>
    </citation>
    <scope>NUCLEOTIDE SEQUENCE [LARGE SCALE GENOMIC DNA]</scope>
    <source>
        <strain evidence="2 3">DSM 28795</strain>
    </source>
</reference>
<sequence length="46" mass="5542">MFKHFLQRPVTTFVLRTIFYFLIILALIYLYSYSGVTGGHFIYNEF</sequence>
<evidence type="ECO:0000313" key="2">
    <source>
        <dbReference type="EMBL" id="PVY85009.1"/>
    </source>
</evidence>
<accession>A0A2U1DBP1</accession>
<organism evidence="2 3">
    <name type="scientific">Convivina intestini</name>
    <dbReference type="NCBI Taxonomy" id="1505726"/>
    <lineage>
        <taxon>Bacteria</taxon>
        <taxon>Bacillati</taxon>
        <taxon>Bacillota</taxon>
        <taxon>Bacilli</taxon>
        <taxon>Lactobacillales</taxon>
        <taxon>Lactobacillaceae</taxon>
        <taxon>Convivina</taxon>
    </lineage>
</organism>
<dbReference type="EMBL" id="QEKT01000003">
    <property type="protein sequence ID" value="PVY85009.1"/>
    <property type="molecule type" value="Genomic_DNA"/>
</dbReference>
<dbReference type="RefSeq" id="WP_089938579.1">
    <property type="nucleotide sequence ID" value="NZ_CAKOEW010000010.1"/>
</dbReference>